<dbReference type="InterPro" id="IPR000515">
    <property type="entry name" value="MetI-like"/>
</dbReference>
<keyword evidence="5 7" id="KW-1133">Transmembrane helix</keyword>
<evidence type="ECO:0000256" key="1">
    <source>
        <dbReference type="ARBA" id="ARBA00004651"/>
    </source>
</evidence>
<dbReference type="CDD" id="cd06261">
    <property type="entry name" value="TM_PBP2"/>
    <property type="match status" value="1"/>
</dbReference>
<name>A0ABR8UMV0_9MICC</name>
<dbReference type="EMBL" id="JACSQD010000001">
    <property type="protein sequence ID" value="MBD7993875.1"/>
    <property type="molecule type" value="Genomic_DNA"/>
</dbReference>
<evidence type="ECO:0000256" key="3">
    <source>
        <dbReference type="ARBA" id="ARBA00022475"/>
    </source>
</evidence>
<sequence>MRRSARLLPLLPAVVLLLVFLGGPILWALYGSFTDAGLTGASARNPEWIGLENYRSLFTDPQFPRSLWLTFLFVLGSAVIGQNCLGLTLALVMQRANRVVAGVVGTCVVAAWVLPEIVAAFIAYAFFFRDGMLNQLTGLAGLPAVDWLYEYPMLALVLANIWRGTAFSMMNYQAALNDVPPEITESATIDGAGGLQRLRFITLPMIKRSIATNLMLITLLTLGTFTLIYVVTRGGPLNASTTLPIMAYEQAFQYGDIGYGTAIAVVMLFIGAVFSIAYIRMLRERKD</sequence>
<feature type="transmembrane region" description="Helical" evidence="7">
    <location>
        <begin position="99"/>
        <end position="127"/>
    </location>
</feature>
<keyword evidence="3" id="KW-1003">Cell membrane</keyword>
<keyword evidence="2 7" id="KW-0813">Transport</keyword>
<feature type="transmembrane region" description="Helical" evidence="7">
    <location>
        <begin position="257"/>
        <end position="279"/>
    </location>
</feature>
<dbReference type="SUPFAM" id="SSF161098">
    <property type="entry name" value="MetI-like"/>
    <property type="match status" value="1"/>
</dbReference>
<evidence type="ECO:0000313" key="10">
    <source>
        <dbReference type="Proteomes" id="UP000609874"/>
    </source>
</evidence>
<keyword evidence="4 7" id="KW-0812">Transmembrane</keyword>
<keyword evidence="10" id="KW-1185">Reference proteome</keyword>
<dbReference type="PANTHER" id="PTHR43005">
    <property type="entry name" value="BLR7065 PROTEIN"/>
    <property type="match status" value="1"/>
</dbReference>
<keyword evidence="6 7" id="KW-0472">Membrane</keyword>
<feature type="transmembrane region" description="Helical" evidence="7">
    <location>
        <begin position="147"/>
        <end position="163"/>
    </location>
</feature>
<comment type="caution">
    <text evidence="9">The sequence shown here is derived from an EMBL/GenBank/DDBJ whole genome shotgun (WGS) entry which is preliminary data.</text>
</comment>
<evidence type="ECO:0000256" key="7">
    <source>
        <dbReference type="RuleBase" id="RU363032"/>
    </source>
</evidence>
<dbReference type="Pfam" id="PF00528">
    <property type="entry name" value="BPD_transp_1"/>
    <property type="match status" value="1"/>
</dbReference>
<comment type="subcellular location">
    <subcellularLocation>
        <location evidence="1 7">Cell membrane</location>
        <topology evidence="1 7">Multi-pass membrane protein</topology>
    </subcellularLocation>
</comment>
<evidence type="ECO:0000256" key="6">
    <source>
        <dbReference type="ARBA" id="ARBA00023136"/>
    </source>
</evidence>
<accession>A0ABR8UMV0</accession>
<protein>
    <submittedName>
        <fullName evidence="9">Sugar ABC transporter permease</fullName>
    </submittedName>
</protein>
<evidence type="ECO:0000256" key="5">
    <source>
        <dbReference type="ARBA" id="ARBA00022989"/>
    </source>
</evidence>
<proteinExistence type="inferred from homology"/>
<organism evidence="9 10">
    <name type="scientific">Arthrobacter gallicola</name>
    <dbReference type="NCBI Taxonomy" id="2762225"/>
    <lineage>
        <taxon>Bacteria</taxon>
        <taxon>Bacillati</taxon>
        <taxon>Actinomycetota</taxon>
        <taxon>Actinomycetes</taxon>
        <taxon>Micrococcales</taxon>
        <taxon>Micrococcaceae</taxon>
        <taxon>Arthrobacter</taxon>
    </lineage>
</organism>
<evidence type="ECO:0000256" key="4">
    <source>
        <dbReference type="ARBA" id="ARBA00022692"/>
    </source>
</evidence>
<comment type="similarity">
    <text evidence="7">Belongs to the binding-protein-dependent transport system permease family.</text>
</comment>
<gene>
    <name evidence="9" type="ORF">H9639_00960</name>
</gene>
<dbReference type="PROSITE" id="PS50928">
    <property type="entry name" value="ABC_TM1"/>
    <property type="match status" value="1"/>
</dbReference>
<reference evidence="9 10" key="1">
    <citation type="submission" date="2020-08" db="EMBL/GenBank/DDBJ databases">
        <title>A Genomic Blueprint of the Chicken Gut Microbiome.</title>
        <authorList>
            <person name="Gilroy R."/>
            <person name="Ravi A."/>
            <person name="Getino M."/>
            <person name="Pursley I."/>
            <person name="Horton D.L."/>
            <person name="Alikhan N.-F."/>
            <person name="Baker D."/>
            <person name="Gharbi K."/>
            <person name="Hall N."/>
            <person name="Watson M."/>
            <person name="Adriaenssens E.M."/>
            <person name="Foster-Nyarko E."/>
            <person name="Jarju S."/>
            <person name="Secka A."/>
            <person name="Antonio M."/>
            <person name="Oren A."/>
            <person name="Chaudhuri R."/>
            <person name="La Ragione R.M."/>
            <person name="Hildebrand F."/>
            <person name="Pallen M.J."/>
        </authorList>
    </citation>
    <scope>NUCLEOTIDE SEQUENCE [LARGE SCALE GENOMIC DNA]</scope>
    <source>
        <strain evidence="9 10">Sa2CUA1</strain>
    </source>
</reference>
<feature type="domain" description="ABC transmembrane type-1" evidence="8">
    <location>
        <begin position="68"/>
        <end position="278"/>
    </location>
</feature>
<dbReference type="Proteomes" id="UP000609874">
    <property type="component" value="Unassembled WGS sequence"/>
</dbReference>
<dbReference type="Gene3D" id="1.10.3720.10">
    <property type="entry name" value="MetI-like"/>
    <property type="match status" value="1"/>
</dbReference>
<dbReference type="InterPro" id="IPR035906">
    <property type="entry name" value="MetI-like_sf"/>
</dbReference>
<feature type="transmembrane region" description="Helical" evidence="7">
    <location>
        <begin position="210"/>
        <end position="231"/>
    </location>
</feature>
<evidence type="ECO:0000259" key="8">
    <source>
        <dbReference type="PROSITE" id="PS50928"/>
    </source>
</evidence>
<feature type="transmembrane region" description="Helical" evidence="7">
    <location>
        <begin position="7"/>
        <end position="30"/>
    </location>
</feature>
<dbReference type="RefSeq" id="WP_191806844.1">
    <property type="nucleotide sequence ID" value="NZ_JACSQD010000001.1"/>
</dbReference>
<dbReference type="PANTHER" id="PTHR43005:SF1">
    <property type="entry name" value="SPERMIDINE_PUTRESCINE TRANSPORT SYSTEM PERMEASE PROTEIN"/>
    <property type="match status" value="1"/>
</dbReference>
<evidence type="ECO:0000313" key="9">
    <source>
        <dbReference type="EMBL" id="MBD7993875.1"/>
    </source>
</evidence>
<evidence type="ECO:0000256" key="2">
    <source>
        <dbReference type="ARBA" id="ARBA00022448"/>
    </source>
</evidence>
<feature type="transmembrane region" description="Helical" evidence="7">
    <location>
        <begin position="67"/>
        <end position="92"/>
    </location>
</feature>